<dbReference type="EMBL" id="MFIX01000154">
    <property type="protein sequence ID" value="OGG03267.1"/>
    <property type="molecule type" value="Genomic_DNA"/>
</dbReference>
<evidence type="ECO:0000313" key="7">
    <source>
        <dbReference type="Proteomes" id="UP000179129"/>
    </source>
</evidence>
<dbReference type="GO" id="GO:0005886">
    <property type="term" value="C:plasma membrane"/>
    <property type="evidence" value="ECO:0007669"/>
    <property type="project" value="TreeGrafter"/>
</dbReference>
<dbReference type="PANTHER" id="PTHR24220:SF689">
    <property type="entry name" value="LIPOPROTEIN-RELEASING SYSTEM ATP-BINDING PROTEIN LOLD"/>
    <property type="match status" value="1"/>
</dbReference>
<proteinExistence type="inferred from homology"/>
<evidence type="ECO:0000256" key="1">
    <source>
        <dbReference type="ARBA" id="ARBA00005417"/>
    </source>
</evidence>
<evidence type="ECO:0000313" key="6">
    <source>
        <dbReference type="EMBL" id="OGG03267.1"/>
    </source>
</evidence>
<dbReference type="CDD" id="cd03255">
    <property type="entry name" value="ABC_MJ0796_LolCDE_FtsE"/>
    <property type="match status" value="1"/>
</dbReference>
<feature type="domain" description="ABC transporter" evidence="5">
    <location>
        <begin position="6"/>
        <end position="226"/>
    </location>
</feature>
<keyword evidence="4 6" id="KW-0067">ATP-binding</keyword>
<gene>
    <name evidence="6" type="ORF">A3F83_04205</name>
</gene>
<dbReference type="InterPro" id="IPR027417">
    <property type="entry name" value="P-loop_NTPase"/>
</dbReference>
<name>A0A1F5YTH3_9BACT</name>
<dbReference type="Pfam" id="PF00005">
    <property type="entry name" value="ABC_tran"/>
    <property type="match status" value="1"/>
</dbReference>
<dbReference type="Gene3D" id="3.40.50.300">
    <property type="entry name" value="P-loop containing nucleotide triphosphate hydrolases"/>
    <property type="match status" value="1"/>
</dbReference>
<dbReference type="GO" id="GO:0005524">
    <property type="term" value="F:ATP binding"/>
    <property type="evidence" value="ECO:0007669"/>
    <property type="project" value="UniProtKB-KW"/>
</dbReference>
<dbReference type="GO" id="GO:0098796">
    <property type="term" value="C:membrane protein complex"/>
    <property type="evidence" value="ECO:0007669"/>
    <property type="project" value="UniProtKB-ARBA"/>
</dbReference>
<evidence type="ECO:0000256" key="4">
    <source>
        <dbReference type="ARBA" id="ARBA00022840"/>
    </source>
</evidence>
<dbReference type="InterPro" id="IPR003593">
    <property type="entry name" value="AAA+_ATPase"/>
</dbReference>
<comment type="caution">
    <text evidence="6">The sequence shown here is derived from an EMBL/GenBank/DDBJ whole genome shotgun (WGS) entry which is preliminary data.</text>
</comment>
<reference evidence="6 7" key="1">
    <citation type="journal article" date="2016" name="Nat. Commun.">
        <title>Thousands of microbial genomes shed light on interconnected biogeochemical processes in an aquifer system.</title>
        <authorList>
            <person name="Anantharaman K."/>
            <person name="Brown C.T."/>
            <person name="Hug L.A."/>
            <person name="Sharon I."/>
            <person name="Castelle C.J."/>
            <person name="Probst A.J."/>
            <person name="Thomas B.C."/>
            <person name="Singh A."/>
            <person name="Wilkins M.J."/>
            <person name="Karaoz U."/>
            <person name="Brodie E.L."/>
            <person name="Williams K.H."/>
            <person name="Hubbard S.S."/>
            <person name="Banfield J.F."/>
        </authorList>
    </citation>
    <scope>NUCLEOTIDE SEQUENCE [LARGE SCALE GENOMIC DNA]</scope>
</reference>
<dbReference type="GO" id="GO:0016887">
    <property type="term" value="F:ATP hydrolysis activity"/>
    <property type="evidence" value="ECO:0007669"/>
    <property type="project" value="InterPro"/>
</dbReference>
<dbReference type="InterPro" id="IPR015854">
    <property type="entry name" value="ABC_transpr_LolD-like"/>
</dbReference>
<accession>A0A1F5YTH3</accession>
<dbReference type="PROSITE" id="PS00211">
    <property type="entry name" value="ABC_TRANSPORTER_1"/>
    <property type="match status" value="1"/>
</dbReference>
<dbReference type="SMART" id="SM00382">
    <property type="entry name" value="AAA"/>
    <property type="match status" value="1"/>
</dbReference>
<dbReference type="GO" id="GO:0022857">
    <property type="term" value="F:transmembrane transporter activity"/>
    <property type="evidence" value="ECO:0007669"/>
    <property type="project" value="TreeGrafter"/>
</dbReference>
<dbReference type="InterPro" id="IPR017871">
    <property type="entry name" value="ABC_transporter-like_CS"/>
</dbReference>
<keyword evidence="2" id="KW-0813">Transport</keyword>
<keyword evidence="3" id="KW-0547">Nucleotide-binding</keyword>
<dbReference type="PROSITE" id="PS50893">
    <property type="entry name" value="ABC_TRANSPORTER_2"/>
    <property type="match status" value="1"/>
</dbReference>
<dbReference type="AlphaFoldDB" id="A0A1F5YTH3"/>
<dbReference type="Proteomes" id="UP000179129">
    <property type="component" value="Unassembled WGS sequence"/>
</dbReference>
<organism evidence="6 7">
    <name type="scientific">Candidatus Glassbacteria bacterium RIFCSPLOWO2_12_FULL_58_11</name>
    <dbReference type="NCBI Taxonomy" id="1817867"/>
    <lineage>
        <taxon>Bacteria</taxon>
        <taxon>Candidatus Glassiibacteriota</taxon>
    </lineage>
</organism>
<comment type="similarity">
    <text evidence="1">Belongs to the ABC transporter superfamily.</text>
</comment>
<dbReference type="STRING" id="1817867.A3F83_04205"/>
<evidence type="ECO:0000259" key="5">
    <source>
        <dbReference type="PROSITE" id="PS50893"/>
    </source>
</evidence>
<dbReference type="FunFam" id="3.40.50.300:FF:000032">
    <property type="entry name" value="Export ABC transporter ATP-binding protein"/>
    <property type="match status" value="1"/>
</dbReference>
<evidence type="ECO:0000256" key="2">
    <source>
        <dbReference type="ARBA" id="ARBA00022448"/>
    </source>
</evidence>
<sequence>MNESCLAASKVTKDYPSGSSSLHVLRGVDLKVERGQSVSIVGRSGAGKSTLLHILGALESPSAGEVELEGRAIFALEDQQRSRLRNRKLGFVFQFHYLLAEFSALENVSMPLLVRGESAAVAAAKASAILAEVGLADRLHHRPAQLSGGEQQRVAVARALVHEPDFVLADEPTGNLDAENRKTVTELLFSGLESRGMGFILVTHDETLAGMTEKVYLLEEGVLKTIR</sequence>
<dbReference type="InterPro" id="IPR003439">
    <property type="entry name" value="ABC_transporter-like_ATP-bd"/>
</dbReference>
<protein>
    <submittedName>
        <fullName evidence="6">Lipoprotein ABC transporter ATP-binding protein</fullName>
    </submittedName>
</protein>
<keyword evidence="6" id="KW-0449">Lipoprotein</keyword>
<dbReference type="InterPro" id="IPR017911">
    <property type="entry name" value="MacB-like_ATP-bd"/>
</dbReference>
<dbReference type="PANTHER" id="PTHR24220">
    <property type="entry name" value="IMPORT ATP-BINDING PROTEIN"/>
    <property type="match status" value="1"/>
</dbReference>
<evidence type="ECO:0000256" key="3">
    <source>
        <dbReference type="ARBA" id="ARBA00022741"/>
    </source>
</evidence>
<dbReference type="SUPFAM" id="SSF52540">
    <property type="entry name" value="P-loop containing nucleoside triphosphate hydrolases"/>
    <property type="match status" value="1"/>
</dbReference>